<dbReference type="AlphaFoldDB" id="A0A382DQM7"/>
<dbReference type="EMBL" id="UINC01040589">
    <property type="protein sequence ID" value="SVB40668.1"/>
    <property type="molecule type" value="Genomic_DNA"/>
</dbReference>
<sequence>MVSIVVLGLHTVLKLQWEEKKYWVKFILGIG</sequence>
<feature type="non-terminal residue" evidence="1">
    <location>
        <position position="31"/>
    </location>
</feature>
<evidence type="ECO:0000313" key="1">
    <source>
        <dbReference type="EMBL" id="SVB40668.1"/>
    </source>
</evidence>
<reference evidence="1" key="1">
    <citation type="submission" date="2018-05" db="EMBL/GenBank/DDBJ databases">
        <authorList>
            <person name="Lanie J.A."/>
            <person name="Ng W.-L."/>
            <person name="Kazmierczak K.M."/>
            <person name="Andrzejewski T.M."/>
            <person name="Davidsen T.M."/>
            <person name="Wayne K.J."/>
            <person name="Tettelin H."/>
            <person name="Glass J.I."/>
            <person name="Rusch D."/>
            <person name="Podicherti R."/>
            <person name="Tsui H.-C.T."/>
            <person name="Winkler M.E."/>
        </authorList>
    </citation>
    <scope>NUCLEOTIDE SEQUENCE</scope>
</reference>
<accession>A0A382DQM7</accession>
<name>A0A382DQM7_9ZZZZ</name>
<gene>
    <name evidence="1" type="ORF">METZ01_LOCUS193522</name>
</gene>
<protein>
    <submittedName>
        <fullName evidence="1">Uncharacterized protein</fullName>
    </submittedName>
</protein>
<proteinExistence type="predicted"/>
<organism evidence="1">
    <name type="scientific">marine metagenome</name>
    <dbReference type="NCBI Taxonomy" id="408172"/>
    <lineage>
        <taxon>unclassified sequences</taxon>
        <taxon>metagenomes</taxon>
        <taxon>ecological metagenomes</taxon>
    </lineage>
</organism>